<dbReference type="InterPro" id="IPR014737">
    <property type="entry name" value="Transposase_Tn5-like_C"/>
</dbReference>
<proteinExistence type="predicted"/>
<comment type="caution">
    <text evidence="2">The sequence shown here is derived from an EMBL/GenBank/DDBJ whole genome shotgun (WGS) entry which is preliminary data.</text>
</comment>
<dbReference type="Proteomes" id="UP001296776">
    <property type="component" value="Unassembled WGS sequence"/>
</dbReference>
<dbReference type="InterPro" id="IPR012337">
    <property type="entry name" value="RNaseH-like_sf"/>
</dbReference>
<dbReference type="SUPFAM" id="SSF53098">
    <property type="entry name" value="Ribonuclease H-like"/>
    <property type="match status" value="1"/>
</dbReference>
<dbReference type="Gene3D" id="1.10.740.10">
    <property type="entry name" value="Transferase Inhibitor Protein From Tn5, Chain"/>
    <property type="match status" value="1"/>
</dbReference>
<reference evidence="2" key="1">
    <citation type="submission" date="2017-08" db="EMBL/GenBank/DDBJ databases">
        <authorList>
            <person name="Imhoff J.F."/>
            <person name="Rahn T."/>
            <person name="Kuenzel S."/>
            <person name="Neulinger S.C."/>
        </authorList>
    </citation>
    <scope>NUCLEOTIDE SEQUENCE</scope>
    <source>
        <strain evidence="2">DSM 11080</strain>
    </source>
</reference>
<reference evidence="2" key="2">
    <citation type="journal article" date="2020" name="Microorganisms">
        <title>Osmotic Adaptation and Compatible Solute Biosynthesis of Phototrophic Bacteria as Revealed from Genome Analyses.</title>
        <authorList>
            <person name="Imhoff J.F."/>
            <person name="Rahn T."/>
            <person name="Kunzel S."/>
            <person name="Keller A."/>
            <person name="Neulinger S.C."/>
        </authorList>
    </citation>
    <scope>NUCLEOTIDE SEQUENCE</scope>
    <source>
        <strain evidence="2">DSM 11080</strain>
    </source>
</reference>
<dbReference type="RefSeq" id="WP_200348579.1">
    <property type="nucleotide sequence ID" value="NZ_NRSJ01000063.1"/>
</dbReference>
<sequence>MPKQAPKLNTLIRLIAGLGDFLGRKCDGEPGMQTFWLGLQRVRDFAEGMRFVQGLPAI</sequence>
<dbReference type="Pfam" id="PF02281">
    <property type="entry name" value="Dimer_Tnp_Tn5"/>
    <property type="match status" value="1"/>
</dbReference>
<feature type="domain" description="Transposase Tn5 dimerisation" evidence="1">
    <location>
        <begin position="1"/>
        <end position="53"/>
    </location>
</feature>
<gene>
    <name evidence="2" type="ORF">CKO40_21745</name>
</gene>
<evidence type="ECO:0000259" key="1">
    <source>
        <dbReference type="Pfam" id="PF02281"/>
    </source>
</evidence>
<protein>
    <recommendedName>
        <fullName evidence="1">Transposase Tn5 dimerisation domain-containing protein</fullName>
    </recommendedName>
</protein>
<evidence type="ECO:0000313" key="2">
    <source>
        <dbReference type="EMBL" id="MBK1707083.1"/>
    </source>
</evidence>
<dbReference type="InterPro" id="IPR003201">
    <property type="entry name" value="Transposase_Tn5"/>
</dbReference>
<evidence type="ECO:0000313" key="3">
    <source>
        <dbReference type="Proteomes" id="UP001296776"/>
    </source>
</evidence>
<organism evidence="2 3">
    <name type="scientific">Halochromatium glycolicum</name>
    <dbReference type="NCBI Taxonomy" id="85075"/>
    <lineage>
        <taxon>Bacteria</taxon>
        <taxon>Pseudomonadati</taxon>
        <taxon>Pseudomonadota</taxon>
        <taxon>Gammaproteobacteria</taxon>
        <taxon>Chromatiales</taxon>
        <taxon>Chromatiaceae</taxon>
        <taxon>Halochromatium</taxon>
    </lineage>
</organism>
<accession>A0AAJ0U8D0</accession>
<dbReference type="EMBL" id="NRSJ01000063">
    <property type="protein sequence ID" value="MBK1707083.1"/>
    <property type="molecule type" value="Genomic_DNA"/>
</dbReference>
<name>A0AAJ0U8D0_9GAMM</name>
<dbReference type="AlphaFoldDB" id="A0AAJ0U8D0"/>
<keyword evidence="3" id="KW-1185">Reference proteome</keyword>